<organism evidence="1">
    <name type="scientific">Rhizophora mucronata</name>
    <name type="common">Asiatic mangrove</name>
    <dbReference type="NCBI Taxonomy" id="61149"/>
    <lineage>
        <taxon>Eukaryota</taxon>
        <taxon>Viridiplantae</taxon>
        <taxon>Streptophyta</taxon>
        <taxon>Embryophyta</taxon>
        <taxon>Tracheophyta</taxon>
        <taxon>Spermatophyta</taxon>
        <taxon>Magnoliopsida</taxon>
        <taxon>eudicotyledons</taxon>
        <taxon>Gunneridae</taxon>
        <taxon>Pentapetalae</taxon>
        <taxon>rosids</taxon>
        <taxon>fabids</taxon>
        <taxon>Malpighiales</taxon>
        <taxon>Rhizophoraceae</taxon>
        <taxon>Rhizophora</taxon>
    </lineage>
</organism>
<proteinExistence type="predicted"/>
<accession>A0A2P2N921</accession>
<name>A0A2P2N921_RHIMU</name>
<reference evidence="1" key="1">
    <citation type="submission" date="2018-02" db="EMBL/GenBank/DDBJ databases">
        <title>Rhizophora mucronata_Transcriptome.</title>
        <authorList>
            <person name="Meera S.P."/>
            <person name="Sreeshan A."/>
            <person name="Augustine A."/>
        </authorList>
    </citation>
    <scope>NUCLEOTIDE SEQUENCE</scope>
    <source>
        <tissue evidence="1">Leaf</tissue>
    </source>
</reference>
<dbReference type="AlphaFoldDB" id="A0A2P2N921"/>
<sequence length="52" mass="5635">MVDGDAPDVTSTISFALIPAAKADMNSLLPISRILFESHSLLRSPHSLRVSR</sequence>
<protein>
    <submittedName>
        <fullName evidence="1">Uncharacterized protein</fullName>
    </submittedName>
</protein>
<evidence type="ECO:0000313" key="1">
    <source>
        <dbReference type="EMBL" id="MBX38952.1"/>
    </source>
</evidence>
<dbReference type="EMBL" id="GGEC01058468">
    <property type="protein sequence ID" value="MBX38952.1"/>
    <property type="molecule type" value="Transcribed_RNA"/>
</dbReference>